<organism evidence="3 4">
    <name type="scientific">Spirosoma endophyticum</name>
    <dbReference type="NCBI Taxonomy" id="662367"/>
    <lineage>
        <taxon>Bacteria</taxon>
        <taxon>Pseudomonadati</taxon>
        <taxon>Bacteroidota</taxon>
        <taxon>Cytophagia</taxon>
        <taxon>Cytophagales</taxon>
        <taxon>Cytophagaceae</taxon>
        <taxon>Spirosoma</taxon>
    </lineage>
</organism>
<dbReference type="OrthoDB" id="978644at2"/>
<gene>
    <name evidence="3" type="ORF">SAMN05216167_107127</name>
</gene>
<dbReference type="Proteomes" id="UP000198598">
    <property type="component" value="Unassembled WGS sequence"/>
</dbReference>
<sequence length="279" mass="31477">MEKLPINCDQIKDQLTDWLSNQLPDAERVTLETHLAQCPACQAEARATRQLWQLMGNVPTPEPSPMARVRFQAMLDTYKETVNTKQESVFNNLLTKLRQLWAPNYAYRLGYSFVLLSIGVAAGYWFSHPGKTTVAVQQQQIDTLSTQVQEMRQMVLLSGLENPSASERLRAVSYTEEINQVDEKVVDALLTTLDNDSNVNVRLVTLEALAKLADNPSVREGLVQSIARQESPLVQSALADIMVKLQEKRSIKPLRQLLHDDNLNHLVKGKIEQSIRDLS</sequence>
<keyword evidence="1" id="KW-0812">Transmembrane</keyword>
<dbReference type="InterPro" id="IPR041916">
    <property type="entry name" value="Anti_sigma_zinc_sf"/>
</dbReference>
<dbReference type="SUPFAM" id="SSF48371">
    <property type="entry name" value="ARM repeat"/>
    <property type="match status" value="1"/>
</dbReference>
<dbReference type="Pfam" id="PF13646">
    <property type="entry name" value="HEAT_2"/>
    <property type="match status" value="1"/>
</dbReference>
<dbReference type="GO" id="GO:0008270">
    <property type="term" value="F:zinc ion binding"/>
    <property type="evidence" value="ECO:0007669"/>
    <property type="project" value="UniProtKB-KW"/>
</dbReference>
<name>A0A1I1VD40_9BACT</name>
<keyword evidence="3" id="KW-0479">Metal-binding</keyword>
<dbReference type="Gene3D" id="1.10.10.1320">
    <property type="entry name" value="Anti-sigma factor, zinc-finger domain"/>
    <property type="match status" value="1"/>
</dbReference>
<evidence type="ECO:0000313" key="4">
    <source>
        <dbReference type="Proteomes" id="UP000198598"/>
    </source>
</evidence>
<keyword evidence="3" id="KW-0863">Zinc-finger</keyword>
<dbReference type="EMBL" id="FOLQ01000007">
    <property type="protein sequence ID" value="SFD80675.1"/>
    <property type="molecule type" value="Genomic_DNA"/>
</dbReference>
<protein>
    <submittedName>
        <fullName evidence="3">Putative zinc-finger</fullName>
    </submittedName>
</protein>
<dbReference type="InterPro" id="IPR016024">
    <property type="entry name" value="ARM-type_fold"/>
</dbReference>
<dbReference type="Gene3D" id="1.25.10.10">
    <property type="entry name" value="Leucine-rich Repeat Variant"/>
    <property type="match status" value="1"/>
</dbReference>
<keyword evidence="1" id="KW-0472">Membrane</keyword>
<dbReference type="InterPro" id="IPR027383">
    <property type="entry name" value="Znf_put"/>
</dbReference>
<feature type="transmembrane region" description="Helical" evidence="1">
    <location>
        <begin position="105"/>
        <end position="126"/>
    </location>
</feature>
<evidence type="ECO:0000259" key="2">
    <source>
        <dbReference type="Pfam" id="PF13490"/>
    </source>
</evidence>
<dbReference type="Pfam" id="PF13490">
    <property type="entry name" value="zf-HC2"/>
    <property type="match status" value="1"/>
</dbReference>
<dbReference type="STRING" id="662367.SAMN05216167_107127"/>
<keyword evidence="3" id="KW-0862">Zinc</keyword>
<evidence type="ECO:0000256" key="1">
    <source>
        <dbReference type="SAM" id="Phobius"/>
    </source>
</evidence>
<accession>A0A1I1VD40</accession>
<evidence type="ECO:0000313" key="3">
    <source>
        <dbReference type="EMBL" id="SFD80675.1"/>
    </source>
</evidence>
<keyword evidence="1" id="KW-1133">Transmembrane helix</keyword>
<dbReference type="AlphaFoldDB" id="A0A1I1VD40"/>
<dbReference type="RefSeq" id="WP_093829006.1">
    <property type="nucleotide sequence ID" value="NZ_FOLQ01000007.1"/>
</dbReference>
<proteinExistence type="predicted"/>
<reference evidence="3 4" key="1">
    <citation type="submission" date="2016-10" db="EMBL/GenBank/DDBJ databases">
        <authorList>
            <person name="de Groot N.N."/>
        </authorList>
    </citation>
    <scope>NUCLEOTIDE SEQUENCE [LARGE SCALE GENOMIC DNA]</scope>
    <source>
        <strain evidence="3 4">DSM 26130</strain>
    </source>
</reference>
<dbReference type="InterPro" id="IPR011989">
    <property type="entry name" value="ARM-like"/>
</dbReference>
<keyword evidence="4" id="KW-1185">Reference proteome</keyword>
<feature type="domain" description="Putative zinc-finger" evidence="2">
    <location>
        <begin position="8"/>
        <end position="42"/>
    </location>
</feature>